<proteinExistence type="predicted"/>
<dbReference type="RefSeq" id="WP_181409613.1">
    <property type="nucleotide sequence ID" value="NZ_JBHMAX010000022.1"/>
</dbReference>
<keyword evidence="1" id="KW-0812">Transmembrane</keyword>
<evidence type="ECO:0000256" key="1">
    <source>
        <dbReference type="SAM" id="Phobius"/>
    </source>
</evidence>
<feature type="transmembrane region" description="Helical" evidence="1">
    <location>
        <begin position="340"/>
        <end position="362"/>
    </location>
</feature>
<organism evidence="2 3">
    <name type="scientific">Ornithinimicrobium kibberense</name>
    <dbReference type="NCBI Taxonomy" id="282060"/>
    <lineage>
        <taxon>Bacteria</taxon>
        <taxon>Bacillati</taxon>
        <taxon>Actinomycetota</taxon>
        <taxon>Actinomycetes</taxon>
        <taxon>Micrococcales</taxon>
        <taxon>Ornithinimicrobiaceae</taxon>
        <taxon>Ornithinimicrobium</taxon>
    </lineage>
</organism>
<name>A0ABV5V4R4_9MICO</name>
<gene>
    <name evidence="2" type="ORF">ACFFN0_11835</name>
</gene>
<feature type="transmembrane region" description="Helical" evidence="1">
    <location>
        <begin position="280"/>
        <end position="300"/>
    </location>
</feature>
<comment type="caution">
    <text evidence="2">The sequence shown here is derived from an EMBL/GenBank/DDBJ whole genome shotgun (WGS) entry which is preliminary data.</text>
</comment>
<dbReference type="PANTHER" id="PTHR23523">
    <property type="match status" value="1"/>
</dbReference>
<dbReference type="Pfam" id="PF07690">
    <property type="entry name" value="MFS_1"/>
    <property type="match status" value="1"/>
</dbReference>
<reference evidence="2 3" key="1">
    <citation type="submission" date="2024-09" db="EMBL/GenBank/DDBJ databases">
        <authorList>
            <person name="Sun Q."/>
            <person name="Mori K."/>
        </authorList>
    </citation>
    <scope>NUCLEOTIDE SEQUENCE [LARGE SCALE GENOMIC DNA]</scope>
    <source>
        <strain evidence="2 3">JCM 12763</strain>
    </source>
</reference>
<evidence type="ECO:0000313" key="3">
    <source>
        <dbReference type="Proteomes" id="UP001589613"/>
    </source>
</evidence>
<feature type="transmembrane region" description="Helical" evidence="1">
    <location>
        <begin position="157"/>
        <end position="178"/>
    </location>
</feature>
<dbReference type="Gene3D" id="1.20.1250.20">
    <property type="entry name" value="MFS general substrate transporter like domains"/>
    <property type="match status" value="1"/>
</dbReference>
<dbReference type="InterPro" id="IPR052524">
    <property type="entry name" value="MFS_Cyanate_Porter"/>
</dbReference>
<feature type="transmembrane region" description="Helical" evidence="1">
    <location>
        <begin position="215"/>
        <end position="236"/>
    </location>
</feature>
<dbReference type="Proteomes" id="UP001589613">
    <property type="component" value="Unassembled WGS sequence"/>
</dbReference>
<keyword evidence="1" id="KW-0472">Membrane</keyword>
<feature type="transmembrane region" description="Helical" evidence="1">
    <location>
        <begin position="368"/>
        <end position="389"/>
    </location>
</feature>
<dbReference type="SUPFAM" id="SSF103473">
    <property type="entry name" value="MFS general substrate transporter"/>
    <property type="match status" value="1"/>
</dbReference>
<feature type="transmembrane region" description="Helical" evidence="1">
    <location>
        <begin position="98"/>
        <end position="120"/>
    </location>
</feature>
<feature type="transmembrane region" description="Helical" evidence="1">
    <location>
        <begin position="306"/>
        <end position="328"/>
    </location>
</feature>
<keyword evidence="1" id="KW-1133">Transmembrane helix</keyword>
<dbReference type="EMBL" id="JBHMAX010000022">
    <property type="protein sequence ID" value="MFB9732732.1"/>
    <property type="molecule type" value="Genomic_DNA"/>
</dbReference>
<keyword evidence="3" id="KW-1185">Reference proteome</keyword>
<feature type="transmembrane region" description="Helical" evidence="1">
    <location>
        <begin position="256"/>
        <end position="273"/>
    </location>
</feature>
<accession>A0ABV5V4R4</accession>
<dbReference type="PANTHER" id="PTHR23523:SF2">
    <property type="entry name" value="2-NITROIMIDAZOLE TRANSPORTER"/>
    <property type="match status" value="1"/>
</dbReference>
<sequence length="406" mass="41452">MSGRASLLTILAVVLVALNLGGAIAAVPPVLEDLQAAVGLTPAQAALMTSLPVLLFALAAPLAARLGRRLGPGRAVLVGLALIAVGTLVRVLGGPLVLLLGTAVVGLGITVGNVLVPVVIKRDFAGRASRVTGFFTATLAVGAALTSALTVPLAQLMGWRAALALWAVLVPVAVVGWVRHVVRRERDGAGEPARPHTPVPAGVHEDRFVWRLPTAWALAVALGSQSALYYSLTTWLPTILVDRAGVTHAVGGTAMALYQITAIPTALTIAGFARMRPRQGWIGVLIALAWTVMVAGLLLAPAAWPVWAVVGGLAQGAGFTYALTLIVLRGHDEHVVRALNAMAQLVGYTIGAAGPFAVGWLAQSTGGWGAPGLLLVALALSLATSSLAAGRDVVVRAPSGRGPDPS</sequence>
<protein>
    <submittedName>
        <fullName evidence="2">MFS transporter</fullName>
    </submittedName>
</protein>
<feature type="transmembrane region" description="Helical" evidence="1">
    <location>
        <begin position="132"/>
        <end position="151"/>
    </location>
</feature>
<dbReference type="InterPro" id="IPR011701">
    <property type="entry name" value="MFS"/>
</dbReference>
<evidence type="ECO:0000313" key="2">
    <source>
        <dbReference type="EMBL" id="MFB9732732.1"/>
    </source>
</evidence>
<feature type="transmembrane region" description="Helical" evidence="1">
    <location>
        <begin position="41"/>
        <end position="63"/>
    </location>
</feature>
<dbReference type="InterPro" id="IPR036259">
    <property type="entry name" value="MFS_trans_sf"/>
</dbReference>
<feature type="transmembrane region" description="Helical" evidence="1">
    <location>
        <begin position="75"/>
        <end position="92"/>
    </location>
</feature>